<accession>A0A9X5IPV3</accession>
<sequence>MALSLAGLLVLGAGVVAGGVLWADSRIERISDPFAGLDDAERPTVAPEVAQGDGTPLNFLVLGSDSRISAGVPEDWEVGAQRTDAIMVVHVAADRRDVTVVGIPRDSWVPIPGHGEAKINAAYSWGGPALMIRTVEQLLDVRIDHFAVADFESFKDLTDALGGVQVSVPEDTYSKGELVVKAGEQRLDGEQALAYTRQRYGLPGGDLDRMRRQQAWMRSIVQETATTGTLSNPVRLANLVEIITGAVAVDDSLDRDALLSLATSLRHLRGDDVELLTVPLAGFGWSPDGKQSIVELDHGGLELLAETIADDTVDDYVRDNAEELNVLDDVVR</sequence>
<dbReference type="EMBL" id="JAAXOW010000003">
    <property type="protein sequence ID" value="NKX93587.1"/>
    <property type="molecule type" value="Genomic_DNA"/>
</dbReference>
<evidence type="ECO:0000259" key="2">
    <source>
        <dbReference type="Pfam" id="PF03816"/>
    </source>
</evidence>
<reference evidence="3 4" key="1">
    <citation type="submission" date="2020-04" db="EMBL/GenBank/DDBJ databases">
        <title>MicrobeNet Type strains.</title>
        <authorList>
            <person name="Nicholson A.C."/>
        </authorList>
    </citation>
    <scope>NUCLEOTIDE SEQUENCE [LARGE SCALE GENOMIC DNA]</scope>
    <source>
        <strain evidence="3 4">ATCC BAA-789</strain>
    </source>
</reference>
<feature type="domain" description="Cell envelope-related transcriptional attenuator" evidence="2">
    <location>
        <begin position="82"/>
        <end position="224"/>
    </location>
</feature>
<dbReference type="NCBIfam" id="TIGR00350">
    <property type="entry name" value="lytR_cpsA_psr"/>
    <property type="match status" value="1"/>
</dbReference>
<dbReference type="AlphaFoldDB" id="A0A9X5IPV3"/>
<keyword evidence="4" id="KW-1185">Reference proteome</keyword>
<gene>
    <name evidence="3" type="ORF">HF995_09935</name>
</gene>
<evidence type="ECO:0000313" key="3">
    <source>
        <dbReference type="EMBL" id="NKX93587.1"/>
    </source>
</evidence>
<dbReference type="PANTHER" id="PTHR33392">
    <property type="entry name" value="POLYISOPRENYL-TEICHOIC ACID--PEPTIDOGLYCAN TEICHOIC ACID TRANSFERASE TAGU"/>
    <property type="match status" value="1"/>
</dbReference>
<proteinExistence type="inferred from homology"/>
<name>A0A9X5IPV3_9MICO</name>
<comment type="similarity">
    <text evidence="1">Belongs to the LytR/CpsA/Psr (LCP) family.</text>
</comment>
<dbReference type="Pfam" id="PF03816">
    <property type="entry name" value="LytR_cpsA_psr"/>
    <property type="match status" value="1"/>
</dbReference>
<dbReference type="PANTHER" id="PTHR33392:SF6">
    <property type="entry name" value="POLYISOPRENYL-TEICHOIC ACID--PEPTIDOGLYCAN TEICHOIC ACID TRANSFERASE TAGU"/>
    <property type="match status" value="1"/>
</dbReference>
<dbReference type="InterPro" id="IPR004474">
    <property type="entry name" value="LytR_CpsA_psr"/>
</dbReference>
<dbReference type="Proteomes" id="UP000774283">
    <property type="component" value="Unassembled WGS sequence"/>
</dbReference>
<dbReference type="InterPro" id="IPR050922">
    <property type="entry name" value="LytR/CpsA/Psr_CW_biosynth"/>
</dbReference>
<evidence type="ECO:0000313" key="4">
    <source>
        <dbReference type="Proteomes" id="UP000774283"/>
    </source>
</evidence>
<evidence type="ECO:0000256" key="1">
    <source>
        <dbReference type="ARBA" id="ARBA00006068"/>
    </source>
</evidence>
<dbReference type="Gene3D" id="3.40.630.190">
    <property type="entry name" value="LCP protein"/>
    <property type="match status" value="1"/>
</dbReference>
<organism evidence="3 4">
    <name type="scientific">Sanguibacter hominis ATCC BAA-789</name>
    <dbReference type="NCBI Taxonomy" id="1312740"/>
    <lineage>
        <taxon>Bacteria</taxon>
        <taxon>Bacillati</taxon>
        <taxon>Actinomycetota</taxon>
        <taxon>Actinomycetes</taxon>
        <taxon>Micrococcales</taxon>
        <taxon>Sanguibacteraceae</taxon>
        <taxon>Sanguibacter</taxon>
    </lineage>
</organism>
<protein>
    <submittedName>
        <fullName evidence="3">LCP family protein</fullName>
    </submittedName>
</protein>
<comment type="caution">
    <text evidence="3">The sequence shown here is derived from an EMBL/GenBank/DDBJ whole genome shotgun (WGS) entry which is preliminary data.</text>
</comment>